<evidence type="ECO:0000259" key="6">
    <source>
        <dbReference type="PROSITE" id="PS50011"/>
    </source>
</evidence>
<dbReference type="InParanoid" id="T0RYW2"/>
<dbReference type="GO" id="GO:0004674">
    <property type="term" value="F:protein serine/threonine kinase activity"/>
    <property type="evidence" value="ECO:0007669"/>
    <property type="project" value="UniProtKB-KW"/>
</dbReference>
<dbReference type="RefSeq" id="XP_008611212.1">
    <property type="nucleotide sequence ID" value="XM_008612990.1"/>
</dbReference>
<dbReference type="AlphaFoldDB" id="T0RYW2"/>
<name>T0RYW2_SAPDV</name>
<dbReference type="SUPFAM" id="SSF56112">
    <property type="entry name" value="Protein kinase-like (PK-like)"/>
    <property type="match status" value="1"/>
</dbReference>
<accession>T0RYW2</accession>
<evidence type="ECO:0000256" key="4">
    <source>
        <dbReference type="ARBA" id="ARBA00022777"/>
    </source>
</evidence>
<evidence type="ECO:0000256" key="5">
    <source>
        <dbReference type="ARBA" id="ARBA00022840"/>
    </source>
</evidence>
<dbReference type="PANTHER" id="PTHR24345">
    <property type="entry name" value="SERINE/THREONINE-PROTEIN KINASE PLK"/>
    <property type="match status" value="1"/>
</dbReference>
<gene>
    <name evidence="7" type="ORF">SDRG_07170</name>
</gene>
<dbReference type="VEuPathDB" id="FungiDB:SDRG_07170"/>
<dbReference type="PANTHER" id="PTHR24345:SF91">
    <property type="entry name" value="SERINE_THREONINE-PROTEIN KINASE PLK4"/>
    <property type="match status" value="1"/>
</dbReference>
<dbReference type="Proteomes" id="UP000030762">
    <property type="component" value="Unassembled WGS sequence"/>
</dbReference>
<dbReference type="PROSITE" id="PS50011">
    <property type="entry name" value="PROTEIN_KINASE_DOM"/>
    <property type="match status" value="1"/>
</dbReference>
<dbReference type="GO" id="GO:0005524">
    <property type="term" value="F:ATP binding"/>
    <property type="evidence" value="ECO:0007669"/>
    <property type="project" value="UniProtKB-KW"/>
</dbReference>
<dbReference type="Pfam" id="PF00069">
    <property type="entry name" value="Pkinase"/>
    <property type="match status" value="1"/>
</dbReference>
<dbReference type="GeneID" id="19947897"/>
<dbReference type="OMA" id="DHLVMEY"/>
<dbReference type="InterPro" id="IPR011009">
    <property type="entry name" value="Kinase-like_dom_sf"/>
</dbReference>
<dbReference type="STRING" id="1156394.T0RYW2"/>
<reference evidence="7 8" key="1">
    <citation type="submission" date="2012-04" db="EMBL/GenBank/DDBJ databases">
        <title>The Genome Sequence of Saprolegnia declina VS20.</title>
        <authorList>
            <consortium name="The Broad Institute Genome Sequencing Platform"/>
            <person name="Russ C."/>
            <person name="Nusbaum C."/>
            <person name="Tyler B."/>
            <person name="van West P."/>
            <person name="Dieguez-Uribeondo J."/>
            <person name="de Bruijn I."/>
            <person name="Tripathy S."/>
            <person name="Jiang R."/>
            <person name="Young S.K."/>
            <person name="Zeng Q."/>
            <person name="Gargeya S."/>
            <person name="Fitzgerald M."/>
            <person name="Haas B."/>
            <person name="Abouelleil A."/>
            <person name="Alvarado L."/>
            <person name="Arachchi H.M."/>
            <person name="Berlin A."/>
            <person name="Chapman S.B."/>
            <person name="Goldberg J."/>
            <person name="Griggs A."/>
            <person name="Gujja S."/>
            <person name="Hansen M."/>
            <person name="Howarth C."/>
            <person name="Imamovic A."/>
            <person name="Larimer J."/>
            <person name="McCowen C."/>
            <person name="Montmayeur A."/>
            <person name="Murphy C."/>
            <person name="Neiman D."/>
            <person name="Pearson M."/>
            <person name="Priest M."/>
            <person name="Roberts A."/>
            <person name="Saif S."/>
            <person name="Shea T."/>
            <person name="Sisk P."/>
            <person name="Sykes S."/>
            <person name="Wortman J."/>
            <person name="Nusbaum C."/>
            <person name="Birren B."/>
        </authorList>
    </citation>
    <scope>NUCLEOTIDE SEQUENCE [LARGE SCALE GENOMIC DNA]</scope>
    <source>
        <strain evidence="7 8">VS20</strain>
    </source>
</reference>
<evidence type="ECO:0000256" key="3">
    <source>
        <dbReference type="ARBA" id="ARBA00022741"/>
    </source>
</evidence>
<dbReference type="EMBL" id="JH767151">
    <property type="protein sequence ID" value="EQC35462.1"/>
    <property type="molecule type" value="Genomic_DNA"/>
</dbReference>
<feature type="domain" description="Protein kinase" evidence="6">
    <location>
        <begin position="4"/>
        <end position="272"/>
    </location>
</feature>
<organism evidence="7 8">
    <name type="scientific">Saprolegnia diclina (strain VS20)</name>
    <dbReference type="NCBI Taxonomy" id="1156394"/>
    <lineage>
        <taxon>Eukaryota</taxon>
        <taxon>Sar</taxon>
        <taxon>Stramenopiles</taxon>
        <taxon>Oomycota</taxon>
        <taxon>Saprolegniomycetes</taxon>
        <taxon>Saprolegniales</taxon>
        <taxon>Saprolegniaceae</taxon>
        <taxon>Saprolegnia</taxon>
    </lineage>
</organism>
<keyword evidence="5" id="KW-0067">ATP-binding</keyword>
<dbReference type="Gene3D" id="1.10.510.10">
    <property type="entry name" value="Transferase(Phosphotransferase) domain 1"/>
    <property type="match status" value="1"/>
</dbReference>
<keyword evidence="8" id="KW-1185">Reference proteome</keyword>
<keyword evidence="1" id="KW-0723">Serine/threonine-protein kinase</keyword>
<dbReference type="eggNOG" id="KOG0583">
    <property type="taxonomic scope" value="Eukaryota"/>
</dbReference>
<evidence type="ECO:0000313" key="8">
    <source>
        <dbReference type="Proteomes" id="UP000030762"/>
    </source>
</evidence>
<dbReference type="OrthoDB" id="193931at2759"/>
<sequence>MERYTIERELANAIFGKILLCYDRRAKRRVVVKRVQVAAANARRSWDAQHAVSENFAFEKMVHLALSHEHLVMAHETVALGDFDHLVMEYCPRGDLFSHVQKLHKLPATEAHRFFGQIARAVAYMHAQGYAHGDLSLENVFLDAHGQCKLGDFGLAAPLHGTRVVGGGKFFYMAPEMFTPDGYDPEKADVWALGIMVFIMLTGAPLFQKATTADGVYRFYIHATTNRLEQILDGWKVADVVAPALLDLLSQMLSVDPARRPTMATVVAHPYVAAAPCGSRLQRFPRVRRLLASLFQRRGG</sequence>
<evidence type="ECO:0000256" key="2">
    <source>
        <dbReference type="ARBA" id="ARBA00022679"/>
    </source>
</evidence>
<dbReference type="GO" id="GO:0005634">
    <property type="term" value="C:nucleus"/>
    <property type="evidence" value="ECO:0007669"/>
    <property type="project" value="TreeGrafter"/>
</dbReference>
<protein>
    <submittedName>
        <fullName evidence="7">CAMK/CAMKL protein kinase</fullName>
    </submittedName>
</protein>
<evidence type="ECO:0000256" key="1">
    <source>
        <dbReference type="ARBA" id="ARBA00022527"/>
    </source>
</evidence>
<evidence type="ECO:0000313" key="7">
    <source>
        <dbReference type="EMBL" id="EQC35462.1"/>
    </source>
</evidence>
<keyword evidence="2" id="KW-0808">Transferase</keyword>
<dbReference type="InterPro" id="IPR000719">
    <property type="entry name" value="Prot_kinase_dom"/>
</dbReference>
<keyword evidence="4 7" id="KW-0418">Kinase</keyword>
<keyword evidence="3" id="KW-0547">Nucleotide-binding</keyword>
<proteinExistence type="predicted"/>